<comment type="caution">
    <text evidence="1">The sequence shown here is derived from an EMBL/GenBank/DDBJ whole genome shotgun (WGS) entry which is preliminary data.</text>
</comment>
<dbReference type="EMBL" id="CM023488">
    <property type="protein sequence ID" value="KAH6924989.1"/>
    <property type="molecule type" value="Genomic_DNA"/>
</dbReference>
<protein>
    <submittedName>
        <fullName evidence="1">Uncharacterized protein</fullName>
    </submittedName>
</protein>
<name>A0ACB7RT13_HYAAI</name>
<evidence type="ECO:0000313" key="2">
    <source>
        <dbReference type="Proteomes" id="UP000821845"/>
    </source>
</evidence>
<dbReference type="Proteomes" id="UP000821845">
    <property type="component" value="Chromosome 8"/>
</dbReference>
<keyword evidence="2" id="KW-1185">Reference proteome</keyword>
<organism evidence="1 2">
    <name type="scientific">Hyalomma asiaticum</name>
    <name type="common">Tick</name>
    <dbReference type="NCBI Taxonomy" id="266040"/>
    <lineage>
        <taxon>Eukaryota</taxon>
        <taxon>Metazoa</taxon>
        <taxon>Ecdysozoa</taxon>
        <taxon>Arthropoda</taxon>
        <taxon>Chelicerata</taxon>
        <taxon>Arachnida</taxon>
        <taxon>Acari</taxon>
        <taxon>Parasitiformes</taxon>
        <taxon>Ixodida</taxon>
        <taxon>Ixodoidea</taxon>
        <taxon>Ixodidae</taxon>
        <taxon>Hyalomminae</taxon>
        <taxon>Hyalomma</taxon>
    </lineage>
</organism>
<reference evidence="1" key="1">
    <citation type="submission" date="2020-05" db="EMBL/GenBank/DDBJ databases">
        <title>Large-scale comparative analyses of tick genomes elucidate their genetic diversity and vector capacities.</title>
        <authorList>
            <person name="Jia N."/>
            <person name="Wang J."/>
            <person name="Shi W."/>
            <person name="Du L."/>
            <person name="Sun Y."/>
            <person name="Zhan W."/>
            <person name="Jiang J."/>
            <person name="Wang Q."/>
            <person name="Zhang B."/>
            <person name="Ji P."/>
            <person name="Sakyi L.B."/>
            <person name="Cui X."/>
            <person name="Yuan T."/>
            <person name="Jiang B."/>
            <person name="Yang W."/>
            <person name="Lam T.T.-Y."/>
            <person name="Chang Q."/>
            <person name="Ding S."/>
            <person name="Wang X."/>
            <person name="Zhu J."/>
            <person name="Ruan X."/>
            <person name="Zhao L."/>
            <person name="Wei J."/>
            <person name="Que T."/>
            <person name="Du C."/>
            <person name="Cheng J."/>
            <person name="Dai P."/>
            <person name="Han X."/>
            <person name="Huang E."/>
            <person name="Gao Y."/>
            <person name="Liu J."/>
            <person name="Shao H."/>
            <person name="Ye R."/>
            <person name="Li L."/>
            <person name="Wei W."/>
            <person name="Wang X."/>
            <person name="Wang C."/>
            <person name="Yang T."/>
            <person name="Huo Q."/>
            <person name="Li W."/>
            <person name="Guo W."/>
            <person name="Chen H."/>
            <person name="Zhou L."/>
            <person name="Ni X."/>
            <person name="Tian J."/>
            <person name="Zhou Y."/>
            <person name="Sheng Y."/>
            <person name="Liu T."/>
            <person name="Pan Y."/>
            <person name="Xia L."/>
            <person name="Li J."/>
            <person name="Zhao F."/>
            <person name="Cao W."/>
        </authorList>
    </citation>
    <scope>NUCLEOTIDE SEQUENCE</scope>
    <source>
        <strain evidence="1">Hyas-2018</strain>
    </source>
</reference>
<accession>A0ACB7RT13</accession>
<evidence type="ECO:0000313" key="1">
    <source>
        <dbReference type="EMBL" id="KAH6924989.1"/>
    </source>
</evidence>
<gene>
    <name evidence="1" type="ORF">HPB50_027060</name>
</gene>
<sequence length="472" mass="50723">MFDRNTRVFGTKRDEQPGHVFLAAAAASGPWHGGGKIYAHIWASLLLVTRWPPRLRGGGTLVERRGAIARYAGTDSRITVQASLRTCKSLRWLLFVSAKSRVSLAALFSLPSLVVRFVCLRTTSEKFEPIKCFPPRQRDLADPELRFCACHPGASRVLFDGIASYRLSIVYSPCGCANAALFCDTKKSDQFHHQKRRSGDVVAPSGRVTRTNEPRKKLQHVQAARPSSSARYLTLSSPLLAGHLARALEPGCTASPFPSAALSTGCRLLSLWRAGSVCFLSAARARPASSLLPLIASSPRGSLLHSAVQRHRSRRPPRRRHEQKMSHCRVSVAVNCTPEPSRTSRVPAACPFESPRFPEPPDEGGGLGDSAADDDDDPLASSDCGDDVGPGCFPRPPEFGVPPPPLPPGLCSSVASGRRAGASAADELQFCEVRPVGAELTTPSAFPSLPVIAVCSSVVLVAVLVASFLLWK</sequence>
<proteinExistence type="predicted"/>